<organism evidence="1 2">
    <name type="scientific">Athene cunicularia</name>
    <name type="common">Burrowing owl</name>
    <name type="synonym">Speotyto cunicularia</name>
    <dbReference type="NCBI Taxonomy" id="194338"/>
    <lineage>
        <taxon>Eukaryota</taxon>
        <taxon>Metazoa</taxon>
        <taxon>Chordata</taxon>
        <taxon>Craniata</taxon>
        <taxon>Vertebrata</taxon>
        <taxon>Euteleostomi</taxon>
        <taxon>Archelosauria</taxon>
        <taxon>Archosauria</taxon>
        <taxon>Dinosauria</taxon>
        <taxon>Saurischia</taxon>
        <taxon>Theropoda</taxon>
        <taxon>Coelurosauria</taxon>
        <taxon>Aves</taxon>
        <taxon>Neognathae</taxon>
        <taxon>Neoaves</taxon>
        <taxon>Telluraves</taxon>
        <taxon>Strigiformes</taxon>
        <taxon>Strigidae</taxon>
        <taxon>Athene</taxon>
    </lineage>
</organism>
<reference evidence="1" key="1">
    <citation type="submission" date="2025-08" db="UniProtKB">
        <authorList>
            <consortium name="Ensembl"/>
        </authorList>
    </citation>
    <scope>IDENTIFICATION</scope>
</reference>
<keyword evidence="2" id="KW-1185">Reference proteome</keyword>
<dbReference type="Ensembl" id="ENSACUT00000015697.1">
    <property type="protein sequence ID" value="ENSACUP00000014707.1"/>
    <property type="gene ID" value="ENSACUG00000009891.1"/>
</dbReference>
<proteinExistence type="predicted"/>
<name>A0A663MSV2_ATHCN</name>
<protein>
    <submittedName>
        <fullName evidence="1">Uncharacterized protein</fullName>
    </submittedName>
</protein>
<evidence type="ECO:0000313" key="2">
    <source>
        <dbReference type="Proteomes" id="UP000472269"/>
    </source>
</evidence>
<sequence length="158" mass="17602">HQDQWLPYLCVCRHLGRAGAAHPDPHPSQPSTGWLNPSVPCTLTQDMKLDGSRRFRHAMNFPAELVKGIQAQGVEQELVCIYIHSPCIFQDTHNSSVLNNYVLGAYLRSGHVAGLSQPVEIQIWHDMVLVSRTLVWAQTLGCLLLSSSLPWTPCPEDP</sequence>
<dbReference type="AlphaFoldDB" id="A0A663MSV2"/>
<dbReference type="Proteomes" id="UP000472269">
    <property type="component" value="Unplaced"/>
</dbReference>
<accession>A0A663MSV2</accession>
<evidence type="ECO:0000313" key="1">
    <source>
        <dbReference type="Ensembl" id="ENSACUP00000014707.1"/>
    </source>
</evidence>
<reference evidence="1" key="2">
    <citation type="submission" date="2025-09" db="UniProtKB">
        <authorList>
            <consortium name="Ensembl"/>
        </authorList>
    </citation>
    <scope>IDENTIFICATION</scope>
</reference>